<dbReference type="GO" id="GO:0005886">
    <property type="term" value="C:plasma membrane"/>
    <property type="evidence" value="ECO:0007669"/>
    <property type="project" value="UniProtKB-SubCell"/>
</dbReference>
<evidence type="ECO:0000256" key="6">
    <source>
        <dbReference type="ARBA" id="ARBA00022692"/>
    </source>
</evidence>
<reference evidence="11 12" key="1">
    <citation type="submission" date="2019-10" db="EMBL/GenBank/DDBJ databases">
        <title>Alkaliphilus serpentinus sp. nov. and Alkaliphilus pronyensis sp. nov., two novel anaerobic alkaliphilic species isolated from the serpentinized-hosted hydrothermal field of the Prony Bay (New Caledonia).</title>
        <authorList>
            <person name="Postec A."/>
        </authorList>
    </citation>
    <scope>NUCLEOTIDE SEQUENCE [LARGE SCALE GENOMIC DNA]</scope>
    <source>
        <strain evidence="11 12">LacT</strain>
    </source>
</reference>
<evidence type="ECO:0000256" key="2">
    <source>
        <dbReference type="ARBA" id="ARBA00008417"/>
    </source>
</evidence>
<gene>
    <name evidence="11" type="ORF">F8153_15520</name>
</gene>
<evidence type="ECO:0000256" key="8">
    <source>
        <dbReference type="ARBA" id="ARBA00023136"/>
    </source>
</evidence>
<dbReference type="GO" id="GO:0042910">
    <property type="term" value="F:xenobiotic transmembrane transporter activity"/>
    <property type="evidence" value="ECO:0007669"/>
    <property type="project" value="InterPro"/>
</dbReference>
<dbReference type="InterPro" id="IPR051327">
    <property type="entry name" value="MATE_MepA_subfamily"/>
</dbReference>
<evidence type="ECO:0000313" key="11">
    <source>
        <dbReference type="EMBL" id="KAB3524964.1"/>
    </source>
</evidence>
<keyword evidence="8 10" id="KW-0472">Membrane</keyword>
<dbReference type="PIRSF" id="PIRSF006603">
    <property type="entry name" value="DinF"/>
    <property type="match status" value="1"/>
</dbReference>
<dbReference type="Proteomes" id="UP000465601">
    <property type="component" value="Unassembled WGS sequence"/>
</dbReference>
<feature type="transmembrane region" description="Helical" evidence="10">
    <location>
        <begin position="138"/>
        <end position="155"/>
    </location>
</feature>
<comment type="similarity">
    <text evidence="2">Belongs to the multi antimicrobial extrusion (MATE) (TC 2.A.66.1) family. MepA subfamily.</text>
</comment>
<feature type="transmembrane region" description="Helical" evidence="10">
    <location>
        <begin position="359"/>
        <end position="379"/>
    </location>
</feature>
<accession>A0A833M6U3</accession>
<feature type="transmembrane region" description="Helical" evidence="10">
    <location>
        <begin position="167"/>
        <end position="188"/>
    </location>
</feature>
<dbReference type="GO" id="GO:0046677">
    <property type="term" value="P:response to antibiotic"/>
    <property type="evidence" value="ECO:0007669"/>
    <property type="project" value="UniProtKB-KW"/>
</dbReference>
<dbReference type="InterPro" id="IPR002528">
    <property type="entry name" value="MATE_fam"/>
</dbReference>
<feature type="transmembrane region" description="Helical" evidence="10">
    <location>
        <begin position="99"/>
        <end position="118"/>
    </location>
</feature>
<feature type="transmembrane region" description="Helical" evidence="10">
    <location>
        <begin position="21"/>
        <end position="38"/>
    </location>
</feature>
<dbReference type="CDD" id="cd13143">
    <property type="entry name" value="MATE_MepA_like"/>
    <property type="match status" value="1"/>
</dbReference>
<dbReference type="InterPro" id="IPR045070">
    <property type="entry name" value="MATE_MepA-like"/>
</dbReference>
<dbReference type="EMBL" id="WBZB01000069">
    <property type="protein sequence ID" value="KAB3524964.1"/>
    <property type="molecule type" value="Genomic_DNA"/>
</dbReference>
<protein>
    <recommendedName>
        <fullName evidence="3">Multidrug export protein MepA</fullName>
    </recommendedName>
</protein>
<keyword evidence="4" id="KW-0813">Transport</keyword>
<dbReference type="Pfam" id="PF01554">
    <property type="entry name" value="MatE"/>
    <property type="match status" value="2"/>
</dbReference>
<dbReference type="PANTHER" id="PTHR43823:SF3">
    <property type="entry name" value="MULTIDRUG EXPORT PROTEIN MEPA"/>
    <property type="match status" value="1"/>
</dbReference>
<feature type="transmembrane region" description="Helical" evidence="10">
    <location>
        <begin position="256"/>
        <end position="280"/>
    </location>
</feature>
<evidence type="ECO:0000256" key="10">
    <source>
        <dbReference type="SAM" id="Phobius"/>
    </source>
</evidence>
<dbReference type="AlphaFoldDB" id="A0A833M6U3"/>
<feature type="transmembrane region" description="Helical" evidence="10">
    <location>
        <begin position="318"/>
        <end position="339"/>
    </location>
</feature>
<dbReference type="NCBIfam" id="TIGR00797">
    <property type="entry name" value="matE"/>
    <property type="match status" value="1"/>
</dbReference>
<evidence type="ECO:0000256" key="1">
    <source>
        <dbReference type="ARBA" id="ARBA00004651"/>
    </source>
</evidence>
<evidence type="ECO:0000256" key="3">
    <source>
        <dbReference type="ARBA" id="ARBA00022106"/>
    </source>
</evidence>
<evidence type="ECO:0000256" key="7">
    <source>
        <dbReference type="ARBA" id="ARBA00022989"/>
    </source>
</evidence>
<keyword evidence="5" id="KW-1003">Cell membrane</keyword>
<name>A0A833M6U3_9FIRM</name>
<evidence type="ECO:0000313" key="12">
    <source>
        <dbReference type="Proteomes" id="UP000465601"/>
    </source>
</evidence>
<feature type="transmembrane region" description="Helical" evidence="10">
    <location>
        <begin position="286"/>
        <end position="306"/>
    </location>
</feature>
<keyword evidence="9" id="KW-0046">Antibiotic resistance</keyword>
<dbReference type="PANTHER" id="PTHR43823">
    <property type="entry name" value="SPORULATION PROTEIN YKVU"/>
    <property type="match status" value="1"/>
</dbReference>
<evidence type="ECO:0000256" key="9">
    <source>
        <dbReference type="ARBA" id="ARBA00023251"/>
    </source>
</evidence>
<keyword evidence="6 10" id="KW-0812">Transmembrane</keyword>
<keyword evidence="7 10" id="KW-1133">Transmembrane helix</keyword>
<feature type="transmembrane region" description="Helical" evidence="10">
    <location>
        <begin position="194"/>
        <end position="218"/>
    </location>
</feature>
<comment type="subcellular location">
    <subcellularLocation>
        <location evidence="1">Cell membrane</location>
        <topology evidence="1">Multi-pass membrane protein</topology>
    </subcellularLocation>
</comment>
<evidence type="ECO:0000256" key="5">
    <source>
        <dbReference type="ARBA" id="ARBA00022475"/>
    </source>
</evidence>
<feature type="transmembrane region" description="Helical" evidence="10">
    <location>
        <begin position="391"/>
        <end position="413"/>
    </location>
</feature>
<organism evidence="11 12">
    <name type="scientific">Alkaliphilus serpentinus</name>
    <dbReference type="NCBI Taxonomy" id="1482731"/>
    <lineage>
        <taxon>Bacteria</taxon>
        <taxon>Bacillati</taxon>
        <taxon>Bacillota</taxon>
        <taxon>Clostridia</taxon>
        <taxon>Peptostreptococcales</taxon>
        <taxon>Natronincolaceae</taxon>
        <taxon>Alkaliphilus</taxon>
    </lineage>
</organism>
<sequence length="453" mass="49528">MNQQHSKMLGTEKISKLLIKMSAPAIVGMMVQALYNLVDTIFVGRGVGTMAIAGLTIAFPIQMLVMAIAQTIGIGGASIISRSLGAGDKERAERTMGNIFMLVIAISSFTAIFGMIFIEPILKLFGATDTILPYSIEYMRVILLGTVFFTFAVASNSIVRSEGNAKVAMYTMLISAGLNIILDPIFIFVFKMGIAGAAIATVLAQASTAIYLVFYFIYGKSTLTFKVKNLKPDFKIISETFIIGASSFARQVSGSFIAIILNNTLSFYGGDLAIAAYGIINRLMMFIFMPLFGVVQGLQPIVGYNYGAKQFHRVKETIYLSFKATTVMATTGFVFLLVFPEFLMSIFSKDKELLDFAVSAIRIIVFALPLIGVQVVGASMYQAIGKAIPSIVLSMSRQVLFLIPLVLILPLFFKLQGVWIAFPIADLLSTLVTITLVAREFRLFNQATAWENR</sequence>
<evidence type="ECO:0000256" key="4">
    <source>
        <dbReference type="ARBA" id="ARBA00022448"/>
    </source>
</evidence>
<comment type="caution">
    <text evidence="11">The sequence shown here is derived from an EMBL/GenBank/DDBJ whole genome shotgun (WGS) entry which is preliminary data.</text>
</comment>
<proteinExistence type="inferred from homology"/>
<dbReference type="GO" id="GO:0015297">
    <property type="term" value="F:antiporter activity"/>
    <property type="evidence" value="ECO:0007669"/>
    <property type="project" value="InterPro"/>
</dbReference>
<keyword evidence="12" id="KW-1185">Reference proteome</keyword>
<dbReference type="InterPro" id="IPR048279">
    <property type="entry name" value="MdtK-like"/>
</dbReference>
<dbReference type="RefSeq" id="WP_151867263.1">
    <property type="nucleotide sequence ID" value="NZ_WBZB01000069.1"/>
</dbReference>
<dbReference type="OrthoDB" id="9811110at2"/>
<feature type="transmembrane region" description="Helical" evidence="10">
    <location>
        <begin position="50"/>
        <end position="79"/>
    </location>
</feature>